<dbReference type="EMBL" id="BJTG01000001">
    <property type="protein sequence ID" value="GEJ55715.1"/>
    <property type="molecule type" value="Genomic_DNA"/>
</dbReference>
<dbReference type="AlphaFoldDB" id="A0A7I9VHA0"/>
<dbReference type="Proteomes" id="UP000503640">
    <property type="component" value="Unassembled WGS sequence"/>
</dbReference>
<reference evidence="2" key="1">
    <citation type="journal article" date="2020" name="Appl. Environ. Microbiol.">
        <title>Diazotrophic Anaeromyxobacter Isolates from Soils.</title>
        <authorList>
            <person name="Masuda Y."/>
            <person name="Yamanaka H."/>
            <person name="Xu Z.X."/>
            <person name="Shiratori Y."/>
            <person name="Aono T."/>
            <person name="Amachi S."/>
            <person name="Senoo K."/>
            <person name="Itoh H."/>
        </authorList>
    </citation>
    <scope>NUCLEOTIDE SEQUENCE [LARGE SCALE GENOMIC DNA]</scope>
    <source>
        <strain evidence="2">R267</strain>
    </source>
</reference>
<accession>A0A7I9VHA0</accession>
<comment type="caution">
    <text evidence="1">The sequence shown here is derived from an EMBL/GenBank/DDBJ whole genome shotgun (WGS) entry which is preliminary data.</text>
</comment>
<organism evidence="1 2">
    <name type="scientific">Anaeromyxobacter diazotrophicus</name>
    <dbReference type="NCBI Taxonomy" id="2590199"/>
    <lineage>
        <taxon>Bacteria</taxon>
        <taxon>Pseudomonadati</taxon>
        <taxon>Myxococcota</taxon>
        <taxon>Myxococcia</taxon>
        <taxon>Myxococcales</taxon>
        <taxon>Cystobacterineae</taxon>
        <taxon>Anaeromyxobacteraceae</taxon>
        <taxon>Anaeromyxobacter</taxon>
    </lineage>
</organism>
<protein>
    <submittedName>
        <fullName evidence="1">Uncharacterized protein</fullName>
    </submittedName>
</protein>
<evidence type="ECO:0000313" key="1">
    <source>
        <dbReference type="EMBL" id="GEJ55715.1"/>
    </source>
</evidence>
<evidence type="ECO:0000313" key="2">
    <source>
        <dbReference type="Proteomes" id="UP000503640"/>
    </source>
</evidence>
<sequence>MTTAPIPWLPGLAALALSAGCGGGAGRNPAPLSSGDVNLVFVVSQDLAFQAPGDVDPGTANLSPQGLQRSLLLGTFLRDQVLGGNDVNRIYAVAPTTHLQTAQQLPDLVPLETIEPFAVLNHTTLSSDLAGGSPFTGQNSPIRASYAQGSVPPGVAVPAQYCPTCAGLDFADQGGVNEALVAEILAAGAPGTYVLSAPWETVRALLASVAGAGGRALPVPAAYAGPDRVYALSRSPSGAVALATYDAHLSPAATYPVLPAPVARGTCTPPTPSTLTVRAGVGGAVVPAAANRGETVYIVRHAEAHPQGYWSDNNYVGAGQWRALDLPDALRGKVTPDQVWSQDPATFSRGTVSGVGEQYWSSVAPALTVAPYAIANGLALHLASSLDLTSPDLPRASSDFFFTGGRFSGHDLLLGWTFTQVPQMIAALVASYFPGGGAPQVPAWPPTDYDSLWIVTLDASGDLTLDFSQCEGIDSAALPSTAPRF</sequence>
<name>A0A7I9VHA0_9BACT</name>
<proteinExistence type="predicted"/>
<dbReference type="RefSeq" id="WP_176062494.1">
    <property type="nucleotide sequence ID" value="NZ_BJTG01000001.1"/>
</dbReference>
<gene>
    <name evidence="1" type="ORF">AMYX_04560</name>
</gene>
<keyword evidence="2" id="KW-1185">Reference proteome</keyword>